<evidence type="ECO:0000256" key="1">
    <source>
        <dbReference type="SAM" id="MobiDB-lite"/>
    </source>
</evidence>
<keyword evidence="3" id="KW-1185">Reference proteome</keyword>
<evidence type="ECO:0000313" key="2">
    <source>
        <dbReference type="EMBL" id="KAK7013911.1"/>
    </source>
</evidence>
<dbReference type="AlphaFoldDB" id="A0AAW0AL53"/>
<dbReference type="Proteomes" id="UP001362999">
    <property type="component" value="Unassembled WGS sequence"/>
</dbReference>
<organism evidence="2 3">
    <name type="scientific">Favolaschia claudopus</name>
    <dbReference type="NCBI Taxonomy" id="2862362"/>
    <lineage>
        <taxon>Eukaryota</taxon>
        <taxon>Fungi</taxon>
        <taxon>Dikarya</taxon>
        <taxon>Basidiomycota</taxon>
        <taxon>Agaricomycotina</taxon>
        <taxon>Agaricomycetes</taxon>
        <taxon>Agaricomycetidae</taxon>
        <taxon>Agaricales</taxon>
        <taxon>Marasmiineae</taxon>
        <taxon>Mycenaceae</taxon>
        <taxon>Favolaschia</taxon>
    </lineage>
</organism>
<feature type="compositionally biased region" description="Polar residues" evidence="1">
    <location>
        <begin position="1"/>
        <end position="23"/>
    </location>
</feature>
<evidence type="ECO:0000313" key="3">
    <source>
        <dbReference type="Proteomes" id="UP001362999"/>
    </source>
</evidence>
<protein>
    <submittedName>
        <fullName evidence="2">Uncharacterized protein</fullName>
    </submittedName>
</protein>
<accession>A0AAW0AL53</accession>
<feature type="compositionally biased region" description="Polar residues" evidence="1">
    <location>
        <begin position="45"/>
        <end position="59"/>
    </location>
</feature>
<dbReference type="EMBL" id="JAWWNJ010000058">
    <property type="protein sequence ID" value="KAK7013911.1"/>
    <property type="molecule type" value="Genomic_DNA"/>
</dbReference>
<proteinExistence type="predicted"/>
<reference evidence="2 3" key="1">
    <citation type="journal article" date="2024" name="J Genomics">
        <title>Draft genome sequencing and assembly of Favolaschia claudopus CIRM-BRFM 2984 isolated from oak limbs.</title>
        <authorList>
            <person name="Navarro D."/>
            <person name="Drula E."/>
            <person name="Chaduli D."/>
            <person name="Cazenave R."/>
            <person name="Ahrendt S."/>
            <person name="Wang J."/>
            <person name="Lipzen A."/>
            <person name="Daum C."/>
            <person name="Barry K."/>
            <person name="Grigoriev I.V."/>
            <person name="Favel A."/>
            <person name="Rosso M.N."/>
            <person name="Martin F."/>
        </authorList>
    </citation>
    <scope>NUCLEOTIDE SEQUENCE [LARGE SCALE GENOMIC DNA]</scope>
    <source>
        <strain evidence="2 3">CIRM-BRFM 2984</strain>
    </source>
</reference>
<sequence length="202" mass="21986">MSASEKNSPLPSTFPAPNSTSLETLPPIKTLGLLPAGRDRDSSNKNEPPSTSAQASPTGHTMPMHRDVRGGGRYGIPAPLLLPAQIPERRGGPIVVPDPRRGTANSTILLQCNSCGSLRPVLPQIPAATAPYTEGTNTPRHLSDRVGGHGQYIPFKCSMLHCPRLALPACTRRLCGICCEEQQRPQRQRYHPYEANKRRRSE</sequence>
<gene>
    <name evidence="2" type="ORF">R3P38DRAFT_3206479</name>
</gene>
<name>A0AAW0AL53_9AGAR</name>
<feature type="region of interest" description="Disordered" evidence="1">
    <location>
        <begin position="1"/>
        <end position="74"/>
    </location>
</feature>
<comment type="caution">
    <text evidence="2">The sequence shown here is derived from an EMBL/GenBank/DDBJ whole genome shotgun (WGS) entry which is preliminary data.</text>
</comment>